<feature type="compositionally biased region" description="Polar residues" evidence="2">
    <location>
        <begin position="713"/>
        <end position="723"/>
    </location>
</feature>
<protein>
    <submittedName>
        <fullName evidence="3">Uncharacterized protein</fullName>
    </submittedName>
</protein>
<feature type="compositionally biased region" description="Low complexity" evidence="2">
    <location>
        <begin position="166"/>
        <end position="175"/>
    </location>
</feature>
<feature type="compositionally biased region" description="Polar residues" evidence="2">
    <location>
        <begin position="226"/>
        <end position="249"/>
    </location>
</feature>
<feature type="compositionally biased region" description="Polar residues" evidence="2">
    <location>
        <begin position="855"/>
        <end position="875"/>
    </location>
</feature>
<feature type="region of interest" description="Disordered" evidence="2">
    <location>
        <begin position="791"/>
        <end position="813"/>
    </location>
</feature>
<evidence type="ECO:0000313" key="4">
    <source>
        <dbReference type="Proteomes" id="UP000076502"/>
    </source>
</evidence>
<feature type="region of interest" description="Disordered" evidence="2">
    <location>
        <begin position="123"/>
        <end position="181"/>
    </location>
</feature>
<evidence type="ECO:0000256" key="2">
    <source>
        <dbReference type="SAM" id="MobiDB-lite"/>
    </source>
</evidence>
<feature type="compositionally biased region" description="Basic and acidic residues" evidence="2">
    <location>
        <begin position="893"/>
        <end position="925"/>
    </location>
</feature>
<feature type="region of interest" description="Disordered" evidence="2">
    <location>
        <begin position="621"/>
        <end position="649"/>
    </location>
</feature>
<keyword evidence="1" id="KW-0175">Coiled coil</keyword>
<reference evidence="3 4" key="1">
    <citation type="submission" date="2015-07" db="EMBL/GenBank/DDBJ databases">
        <title>The genome of Dufourea novaeangliae.</title>
        <authorList>
            <person name="Pan H."/>
            <person name="Kapheim K."/>
        </authorList>
    </citation>
    <scope>NUCLEOTIDE SEQUENCE [LARGE SCALE GENOMIC DNA]</scope>
    <source>
        <strain evidence="3">0120121106</strain>
        <tissue evidence="3">Whole body</tissue>
    </source>
</reference>
<dbReference type="AlphaFoldDB" id="A0A154PQK9"/>
<evidence type="ECO:0000313" key="3">
    <source>
        <dbReference type="EMBL" id="KZC14017.1"/>
    </source>
</evidence>
<feature type="region of interest" description="Disordered" evidence="2">
    <location>
        <begin position="687"/>
        <end position="757"/>
    </location>
</feature>
<dbReference type="Proteomes" id="UP000076502">
    <property type="component" value="Unassembled WGS sequence"/>
</dbReference>
<dbReference type="STRING" id="178035.A0A154PQK9"/>
<feature type="compositionally biased region" description="Basic and acidic residues" evidence="2">
    <location>
        <begin position="936"/>
        <end position="945"/>
    </location>
</feature>
<dbReference type="EMBL" id="KQ435031">
    <property type="protein sequence ID" value="KZC14017.1"/>
    <property type="molecule type" value="Genomic_DNA"/>
</dbReference>
<gene>
    <name evidence="3" type="ORF">WN55_06223</name>
</gene>
<feature type="compositionally biased region" description="Polar residues" evidence="2">
    <location>
        <begin position="413"/>
        <end position="424"/>
    </location>
</feature>
<name>A0A154PQK9_DUFNO</name>
<feature type="compositionally biased region" description="Basic and acidic residues" evidence="2">
    <location>
        <begin position="523"/>
        <end position="532"/>
    </location>
</feature>
<feature type="compositionally biased region" description="Basic and acidic residues" evidence="2">
    <location>
        <begin position="726"/>
        <end position="741"/>
    </location>
</feature>
<feature type="compositionally biased region" description="Low complexity" evidence="2">
    <location>
        <begin position="689"/>
        <end position="701"/>
    </location>
</feature>
<sequence length="971" mass="112756">MLEMQEKLRKSEEERIRLEERFKVLLQESHNRHNESVNRLRFRYIEFLEEQRTTHERNYKLLEALDKVDNSLALITARTDRLNVLRKHYEAYLRQIYGVHSSPGNTADIDDNYVSDQTNNRHLRKSADEHQNHLPPEVKNMSPRRLFRPNYETSSLTTLRMSPKFPQSTLQQSPLPNLPSPAFQRGQAYYYTEINLPRETNVEHFDQIFPQRMNTIQTAPHLVTPDYSSSNIPQSKSLEVSQNRSGPSSSQYYINPTYTQSFQQQSSGMSLDTVQTEMKSGNERSFCFQDTPASMERNVSDISSMNVSVNLDKKLVPNYMHYSLKNSKYSQESTAESLQSPVTRSHDEHIMKRHVVPKYLNDIDACRFSKDTAQIHVEGMEGKVPIVIDDEFDRYMDKIRKLHHDLDEESSQRIRQQQNTNNGDFNKRSLNDEPEILTDANRGEYIQQEDEKLLVLGKNLVSETVNVNDVGKDEDDRNRNLELVRTTRNYAPNSERIHVEISDAHEGHVASMAYAKDRISNDITSRKPDLDSHQNIGKPKNQNSDNLGDVLILDQVDESLSETQRDKFVHSVEDNDFCTAEESQLEQYLFNAVEELEPWSLNHVEKQIKEIDLLDEIENHTGNKDSVGNKPTLDENDTKNIESDDMEENITDKGDVINSTDVEEVILNDINDRLELRNSEGLVDKNEIETSQISTSQFQESQQEDEDAEGSLNYKNMVQNVVLSNKELDEQNDHDDKRTEEYSENNHMSGVINESNINENNEQEIILGEEYNNKNYEESDQAQSYAHNTEIQYSDSREGYNYNQKESYGNNENYKYQGYTNQIYEQGSNEHYGGHTSEQYGDDINDPENLHQHDSNAQYQEDSEEQYNPSQEHVTTDTNQHYEFNEAEVSQEQEYKVEQEENEKYKELQEESKSEEVKDDLEKVNEGQSGTVSSENARKEKKDVIKSLLDSDSESTIERNISNTESDFDFN</sequence>
<feature type="region of interest" description="Disordered" evidence="2">
    <location>
        <begin position="406"/>
        <end position="432"/>
    </location>
</feature>
<accession>A0A154PQK9</accession>
<feature type="region of interest" description="Disordered" evidence="2">
    <location>
        <begin position="523"/>
        <end position="548"/>
    </location>
</feature>
<evidence type="ECO:0000256" key="1">
    <source>
        <dbReference type="SAM" id="Coils"/>
    </source>
</evidence>
<feature type="coiled-coil region" evidence="1">
    <location>
        <begin position="1"/>
        <end position="65"/>
    </location>
</feature>
<feature type="compositionally biased region" description="Polar residues" evidence="2">
    <location>
        <begin position="926"/>
        <end position="935"/>
    </location>
</feature>
<dbReference type="OrthoDB" id="8015657at2759"/>
<feature type="region of interest" description="Disordered" evidence="2">
    <location>
        <begin position="224"/>
        <end position="249"/>
    </location>
</feature>
<proteinExistence type="predicted"/>
<keyword evidence="4" id="KW-1185">Reference proteome</keyword>
<feature type="compositionally biased region" description="Polar residues" evidence="2">
    <location>
        <begin position="151"/>
        <end position="160"/>
    </location>
</feature>
<feature type="region of interest" description="Disordered" evidence="2">
    <location>
        <begin position="826"/>
        <end position="875"/>
    </location>
</feature>
<feature type="compositionally biased region" description="Polar residues" evidence="2">
    <location>
        <begin position="801"/>
        <end position="813"/>
    </location>
</feature>
<organism evidence="3 4">
    <name type="scientific">Dufourea novaeangliae</name>
    <name type="common">Sweat bee</name>
    <dbReference type="NCBI Taxonomy" id="178035"/>
    <lineage>
        <taxon>Eukaryota</taxon>
        <taxon>Metazoa</taxon>
        <taxon>Ecdysozoa</taxon>
        <taxon>Arthropoda</taxon>
        <taxon>Hexapoda</taxon>
        <taxon>Insecta</taxon>
        <taxon>Pterygota</taxon>
        <taxon>Neoptera</taxon>
        <taxon>Endopterygota</taxon>
        <taxon>Hymenoptera</taxon>
        <taxon>Apocrita</taxon>
        <taxon>Aculeata</taxon>
        <taxon>Apoidea</taxon>
        <taxon>Anthophila</taxon>
        <taxon>Halictidae</taxon>
        <taxon>Rophitinae</taxon>
        <taxon>Dufourea</taxon>
    </lineage>
</organism>
<feature type="region of interest" description="Disordered" evidence="2">
    <location>
        <begin position="888"/>
        <end position="971"/>
    </location>
</feature>
<feature type="compositionally biased region" description="Basic and acidic residues" evidence="2">
    <location>
        <begin position="632"/>
        <end position="642"/>
    </location>
</feature>